<dbReference type="Proteomes" id="UP000646053">
    <property type="component" value="Unassembled WGS sequence"/>
</dbReference>
<sequence>MRLGKVVKSNSHCDYVVQVDDEMDFINAPQADDYGFGTFVKLEDEPHSGGSHRHWAIGIVYNSQLLNPAFLSSGVRLTSEPDPMFTPDQIQEVRTLLWTVLVGAVQVTPTNRTYGIQGIPRVVVPVNTQVHRMTTEEIHQFHLNQEGRSQFCYYSHLLRCGGTFSAQLTHQVLEELIQSKLFKGAEERALIVLCRELAWKNTMGAMK</sequence>
<keyword evidence="3" id="KW-1185">Reference proteome</keyword>
<dbReference type="AlphaFoldDB" id="A0A8J7YWI4"/>
<gene>
    <name evidence="2" type="ORF">GS601_01415</name>
</gene>
<organism evidence="2 3">
    <name type="scientific">Myxacorys almedinensis A</name>
    <dbReference type="NCBI Taxonomy" id="2690445"/>
    <lineage>
        <taxon>Bacteria</taxon>
        <taxon>Bacillati</taxon>
        <taxon>Cyanobacteriota</taxon>
        <taxon>Cyanophyceae</taxon>
        <taxon>Leptolyngbyales</taxon>
        <taxon>Leptolyngbyaceae</taxon>
        <taxon>Myxacorys</taxon>
        <taxon>Myxacorys almedinensis</taxon>
    </lineage>
</organism>
<dbReference type="Pfam" id="PF26500">
    <property type="entry name" value="DUF8166"/>
    <property type="match status" value="1"/>
</dbReference>
<evidence type="ECO:0000313" key="2">
    <source>
        <dbReference type="EMBL" id="NDJ15957.1"/>
    </source>
</evidence>
<accession>A0A8J7YWI4</accession>
<name>A0A8J7YWI4_9CYAN</name>
<proteinExistence type="predicted"/>
<feature type="domain" description="DUF8166" evidence="1">
    <location>
        <begin position="1"/>
        <end position="206"/>
    </location>
</feature>
<reference evidence="2" key="1">
    <citation type="submission" date="2019-12" db="EMBL/GenBank/DDBJ databases">
        <title>High-Quality draft genome sequences of three cyanobacteria isolated from the limestone walls of the Old Cathedral of Coimbra.</title>
        <authorList>
            <person name="Tiago I."/>
            <person name="Soares F."/>
            <person name="Portugal A."/>
        </authorList>
    </citation>
    <scope>NUCLEOTIDE SEQUENCE</scope>
    <source>
        <strain evidence="2">A</strain>
    </source>
</reference>
<dbReference type="InterPro" id="IPR058479">
    <property type="entry name" value="DUF8166"/>
</dbReference>
<evidence type="ECO:0000313" key="3">
    <source>
        <dbReference type="Proteomes" id="UP000646053"/>
    </source>
</evidence>
<comment type="caution">
    <text evidence="2">The sequence shown here is derived from an EMBL/GenBank/DDBJ whole genome shotgun (WGS) entry which is preliminary data.</text>
</comment>
<evidence type="ECO:0000259" key="1">
    <source>
        <dbReference type="Pfam" id="PF26500"/>
    </source>
</evidence>
<dbReference type="EMBL" id="WVIE01000001">
    <property type="protein sequence ID" value="NDJ15957.1"/>
    <property type="molecule type" value="Genomic_DNA"/>
</dbReference>
<protein>
    <recommendedName>
        <fullName evidence="1">DUF8166 domain-containing protein</fullName>
    </recommendedName>
</protein>